<sequence length="426" mass="46269">MNPKGDGYRDNETIAVIGAGIIGLSVAWNLVKRGRRVVVYDPNEPGSGCSAGSAGALSPGSVVPLALPGLLASVPGMMLNPGGALHIPASYWLKAAPWLASFVNQARPARVAEIADSLARLYRPTLEFHEELAREIGAPDLIRLTGQLHLYRTRRQFRRSKAEWLIRAERGVEYEELDRAGIESLEPMIGPDYRIGIFIPKAGMSVNPLRYAQTIAQALAREGVTFSRYAVRDLTVDGRTVKGVITSEGERSHSAVVLAAGAWSARILRKLDIHVPLETQRGYHVDFVGSGISVQRPIVPADRKVFITPVETGLRIAGTVELAGLDAPPTARRAHLLHNDLKAVFPDVRVDQPEPFWMGHRPCLPDSLPVVGSSRDWNSLHFAFGHGHLGLSASAVTGSIIGKILCGEPASIDLAPYRIERFQNSH</sequence>
<evidence type="ECO:0000256" key="2">
    <source>
        <dbReference type="SAM" id="Phobius"/>
    </source>
</evidence>
<keyword evidence="5" id="KW-1185">Reference proteome</keyword>
<feature type="domain" description="FAD dependent oxidoreductase" evidence="3">
    <location>
        <begin position="14"/>
        <end position="401"/>
    </location>
</feature>
<dbReference type="InterPro" id="IPR006076">
    <property type="entry name" value="FAD-dep_OxRdtase"/>
</dbReference>
<dbReference type="SUPFAM" id="SSF54373">
    <property type="entry name" value="FAD-linked reductases, C-terminal domain"/>
    <property type="match status" value="1"/>
</dbReference>
<proteinExistence type="predicted"/>
<evidence type="ECO:0000313" key="4">
    <source>
        <dbReference type="EMBL" id="APH71894.1"/>
    </source>
</evidence>
<dbReference type="Gene3D" id="3.50.50.60">
    <property type="entry name" value="FAD/NAD(P)-binding domain"/>
    <property type="match status" value="2"/>
</dbReference>
<dbReference type="GO" id="GO:0005737">
    <property type="term" value="C:cytoplasm"/>
    <property type="evidence" value="ECO:0007669"/>
    <property type="project" value="TreeGrafter"/>
</dbReference>
<keyword evidence="1" id="KW-0560">Oxidoreductase</keyword>
<reference evidence="5" key="1">
    <citation type="submission" date="2016-11" db="EMBL/GenBank/DDBJ databases">
        <title>Mesorhizobium oceanicum sp. nov., isolated from deep seawater in South China Sea.</title>
        <authorList>
            <person name="Fu G.-Y."/>
        </authorList>
    </citation>
    <scope>NUCLEOTIDE SEQUENCE [LARGE SCALE GENOMIC DNA]</scope>
    <source>
        <strain evidence="5">B7</strain>
    </source>
</reference>
<dbReference type="KEGG" id="meso:BSQ44_11345"/>
<dbReference type="InterPro" id="IPR036188">
    <property type="entry name" value="FAD/NAD-bd_sf"/>
</dbReference>
<keyword evidence="2" id="KW-0812">Transmembrane</keyword>
<dbReference type="PANTHER" id="PTHR13847">
    <property type="entry name" value="SARCOSINE DEHYDROGENASE-RELATED"/>
    <property type="match status" value="1"/>
</dbReference>
<protein>
    <recommendedName>
        <fullName evidence="3">FAD dependent oxidoreductase domain-containing protein</fullName>
    </recommendedName>
</protein>
<name>A0A1L3SR64_9HYPH</name>
<dbReference type="AlphaFoldDB" id="A0A1L3SR64"/>
<dbReference type="GO" id="GO:0016491">
    <property type="term" value="F:oxidoreductase activity"/>
    <property type="evidence" value="ECO:0007669"/>
    <property type="project" value="UniProtKB-KW"/>
</dbReference>
<dbReference type="OrthoDB" id="9805337at2"/>
<gene>
    <name evidence="4" type="ORF">BSQ44_11345</name>
</gene>
<dbReference type="RefSeq" id="WP_072604125.1">
    <property type="nucleotide sequence ID" value="NZ_CP018171.1"/>
</dbReference>
<evidence type="ECO:0000259" key="3">
    <source>
        <dbReference type="Pfam" id="PF01266"/>
    </source>
</evidence>
<keyword evidence="2" id="KW-0472">Membrane</keyword>
<dbReference type="Pfam" id="PF01266">
    <property type="entry name" value="DAO"/>
    <property type="match status" value="1"/>
</dbReference>
<accession>A0A1L3SR64</accession>
<evidence type="ECO:0000313" key="5">
    <source>
        <dbReference type="Proteomes" id="UP000182840"/>
    </source>
</evidence>
<dbReference type="SUPFAM" id="SSF51905">
    <property type="entry name" value="FAD/NAD(P)-binding domain"/>
    <property type="match status" value="1"/>
</dbReference>
<dbReference type="EMBL" id="CP018171">
    <property type="protein sequence ID" value="APH71894.1"/>
    <property type="molecule type" value="Genomic_DNA"/>
</dbReference>
<organism evidence="4 5">
    <name type="scientific">Aquibium oceanicum</name>
    <dbReference type="NCBI Taxonomy" id="1670800"/>
    <lineage>
        <taxon>Bacteria</taxon>
        <taxon>Pseudomonadati</taxon>
        <taxon>Pseudomonadota</taxon>
        <taxon>Alphaproteobacteria</taxon>
        <taxon>Hyphomicrobiales</taxon>
        <taxon>Phyllobacteriaceae</taxon>
        <taxon>Aquibium</taxon>
    </lineage>
</organism>
<dbReference type="PANTHER" id="PTHR13847:SF289">
    <property type="entry name" value="GLYCINE OXIDASE"/>
    <property type="match status" value="1"/>
</dbReference>
<dbReference type="Gene3D" id="3.30.9.10">
    <property type="entry name" value="D-Amino Acid Oxidase, subunit A, domain 2"/>
    <property type="match status" value="1"/>
</dbReference>
<evidence type="ECO:0000256" key="1">
    <source>
        <dbReference type="ARBA" id="ARBA00023002"/>
    </source>
</evidence>
<feature type="transmembrane region" description="Helical" evidence="2">
    <location>
        <begin position="13"/>
        <end position="31"/>
    </location>
</feature>
<keyword evidence="2" id="KW-1133">Transmembrane helix</keyword>
<dbReference type="Proteomes" id="UP000182840">
    <property type="component" value="Chromosome"/>
</dbReference>
<dbReference type="STRING" id="1670800.BSQ44_11345"/>